<evidence type="ECO:0000313" key="2">
    <source>
        <dbReference type="Proteomes" id="UP000469949"/>
    </source>
</evidence>
<dbReference type="Proteomes" id="UP000469949">
    <property type="component" value="Unassembled WGS sequence"/>
</dbReference>
<proteinExistence type="predicted"/>
<evidence type="ECO:0000313" key="1">
    <source>
        <dbReference type="EMBL" id="KAB7785363.1"/>
    </source>
</evidence>
<sequence length="92" mass="10170">MSSWAWDPSMARLSWHEALLDEDEDRAQVRAARIRRLAAGDAAPNAVEAAGVQRLDVLDDRAAKADNVVLPDSTVPTHVARVASSPWRMRPR</sequence>
<accession>A0A833J664</accession>
<dbReference type="EMBL" id="WEKV01000009">
    <property type="protein sequence ID" value="KAB7785363.1"/>
    <property type="molecule type" value="Genomic_DNA"/>
</dbReference>
<dbReference type="AlphaFoldDB" id="A0A833J664"/>
<comment type="caution">
    <text evidence="1">The sequence shown here is derived from an EMBL/GenBank/DDBJ whole genome shotgun (WGS) entry which is preliminary data.</text>
</comment>
<reference evidence="1 2" key="1">
    <citation type="submission" date="2019-10" db="EMBL/GenBank/DDBJ databases">
        <title>Draft Genome Sequence of the Caffeine Degrading Methylotroph Methylorubrum populi PINKEL.</title>
        <authorList>
            <person name="Dawson S.C."/>
            <person name="Zhang X."/>
            <person name="Wright M.E."/>
            <person name="Sharma G."/>
            <person name="Langner J.T."/>
            <person name="Ditty J.L."/>
            <person name="Subuyuj G.A."/>
        </authorList>
    </citation>
    <scope>NUCLEOTIDE SEQUENCE [LARGE SCALE GENOMIC DNA]</scope>
    <source>
        <strain evidence="1 2">Pinkel</strain>
    </source>
</reference>
<protein>
    <submittedName>
        <fullName evidence="1">Uncharacterized protein</fullName>
    </submittedName>
</protein>
<name>A0A833J664_9HYPH</name>
<gene>
    <name evidence="1" type="ORF">F8B43_1864</name>
</gene>
<organism evidence="1 2">
    <name type="scientific">Methylorubrum populi</name>
    <dbReference type="NCBI Taxonomy" id="223967"/>
    <lineage>
        <taxon>Bacteria</taxon>
        <taxon>Pseudomonadati</taxon>
        <taxon>Pseudomonadota</taxon>
        <taxon>Alphaproteobacteria</taxon>
        <taxon>Hyphomicrobiales</taxon>
        <taxon>Methylobacteriaceae</taxon>
        <taxon>Methylorubrum</taxon>
    </lineage>
</organism>